<dbReference type="AlphaFoldDB" id="X1Q6G5"/>
<accession>X1Q6G5</accession>
<name>X1Q6G5_9ZZZZ</name>
<gene>
    <name evidence="1" type="ORF">S12H4_01818</name>
</gene>
<evidence type="ECO:0000313" key="1">
    <source>
        <dbReference type="EMBL" id="GAI63823.1"/>
    </source>
</evidence>
<dbReference type="EMBL" id="BARW01000390">
    <property type="protein sequence ID" value="GAI63823.1"/>
    <property type="molecule type" value="Genomic_DNA"/>
</dbReference>
<proteinExistence type="predicted"/>
<comment type="caution">
    <text evidence="1">The sequence shown here is derived from an EMBL/GenBank/DDBJ whole genome shotgun (WGS) entry which is preliminary data.</text>
</comment>
<protein>
    <submittedName>
        <fullName evidence="1">Uncharacterized protein</fullName>
    </submittedName>
</protein>
<sequence length="624" mass="71126">MAVKSPTTYGDFWFAKQVEASDLFDEHKEQAFAPFFSELVGEFADVEDVPPMMLRLMRDLKEPPTAGLGGFALGVGVEMIDETLHSLMGPMMKKMSRGINRGALETWLTPEQANTLFRRGKIDQTYWDLLTKSEGYADIVARQLYTAEMPFPSIPDVITYARYHGDPNTPWSTAKDIVDIDAVDWPVWDWLALQRLNTLQIQTLYKRGIIDETAATFKLAEAGWRGADVDYVKQMSWIVPNAMLLVQGDLHQRIGESQILKDIAIADINPAYAQTYLDAILTKPASQDIIAYELRNDPTLSNLPAMLQRIGIHPDYTDIYKTLAYPIPPVADLITMAVREAFTPEIAAQFGQYQDFPPEFEDFAKMKGLTPEWAKRYWAAHWSLPSPQQGFEMLHRGAIGFGELDMLLRALDVMPFWRDKLTKIAYRRMTRVDIRRMYKLGVVTLAEVYAAYIELGYNARDAQRMTDFTAVWALPAHASITRSDILTAYKGRMINRSEASQLLADMGEDPFHRGFMLDAVDYKKGLEVIDSKIKGIGNLYTNHIYDANKTIDELGKLDIPSDEIELLMEQWYFDIQGETPRLWTTSQTLGFVKDELITPERGKQELKALGYDDEHITIYLKDIE</sequence>
<organism evidence="1">
    <name type="scientific">marine sediment metagenome</name>
    <dbReference type="NCBI Taxonomy" id="412755"/>
    <lineage>
        <taxon>unclassified sequences</taxon>
        <taxon>metagenomes</taxon>
        <taxon>ecological metagenomes</taxon>
    </lineage>
</organism>
<reference evidence="1" key="1">
    <citation type="journal article" date="2014" name="Front. Microbiol.">
        <title>High frequency of phylogenetically diverse reductive dehalogenase-homologous genes in deep subseafloor sedimentary metagenomes.</title>
        <authorList>
            <person name="Kawai M."/>
            <person name="Futagami T."/>
            <person name="Toyoda A."/>
            <person name="Takaki Y."/>
            <person name="Nishi S."/>
            <person name="Hori S."/>
            <person name="Arai W."/>
            <person name="Tsubouchi T."/>
            <person name="Morono Y."/>
            <person name="Uchiyama I."/>
            <person name="Ito T."/>
            <person name="Fujiyama A."/>
            <person name="Inagaki F."/>
            <person name="Takami H."/>
        </authorList>
    </citation>
    <scope>NUCLEOTIDE SEQUENCE</scope>
    <source>
        <strain evidence="1">Expedition CK06-06</strain>
    </source>
</reference>